<dbReference type="AlphaFoldDB" id="A0A364L7V3"/>
<keyword evidence="7" id="KW-1185">Reference proteome</keyword>
<dbReference type="OrthoDB" id="66881at2759"/>
<accession>A0A364L7V3</accession>
<dbReference type="SUPFAM" id="SSF51905">
    <property type="entry name" value="FAD/NAD(P)-binding domain"/>
    <property type="match status" value="2"/>
</dbReference>
<dbReference type="InterPro" id="IPR020946">
    <property type="entry name" value="Flavin_mOase-like"/>
</dbReference>
<dbReference type="GO" id="GO:0018845">
    <property type="term" value="F:2-hydroxychromene-2-carboxylate isomerase activity"/>
    <property type="evidence" value="ECO:0007669"/>
    <property type="project" value="InterPro"/>
</dbReference>
<dbReference type="GO" id="GO:1901170">
    <property type="term" value="P:naphthalene catabolic process"/>
    <property type="evidence" value="ECO:0007669"/>
    <property type="project" value="InterPro"/>
</dbReference>
<dbReference type="InterPro" id="IPR001853">
    <property type="entry name" value="DSBA-like_thioredoxin_dom"/>
</dbReference>
<sequence>MTGKKIRRVAVIGAGPAGAITTDALVKEQAFDTIRVFERQDVAGGTWVLTSGDDEQHQFGIPSLEDLINLRADLNVPIPQNLTEKNALIETPETQEINSRQLRFTDTGAHEHLHSNLPPEIMSFSQEPIPAVLSERTRTQHGPDSPFRPREVIRTWVEDVFRRNGNDKLIQFGTSVELAEYIEPNQNNNEEGEWVLTLRKSVPGPSEGRKKNVWWQERFDAVVVATGHYYLPFMPKIPGIVEFDRKYPSKIRHSKYYRGTKDYIGKRVIVVGGSVSAFDALHDIREVSKLPIISSLRNPSPLFGTIPFSHPNIEKKPHITSFDSTTNTIAFADGSTLKGEEIDIILFATGYDFSFPFLPGLKNVHKRVPRLYQHIFSIENSTLAFVGMITGGFGIRFFEWQAVTTARVLAGRAQLPDRHAMEKWEQARLARRGEGAPFWTLIPEFEECFEELRALAGEPAAGTPGRVLPKYEEAWGEAFWGLIRRRKEWWKRAAQEAGQTSRTQLNAYTTVKNDTMATRPVIEYYFSFISLWSYIGSKHFHQLAKNHDAQIIYKPIDIMHTFSVSGGLPVKQRSTQRQAYRLLEMKRWCQIRGIPIVPHPKYYPANPSLAHRVFLAGIEELGHDHEAIQKFAQIGLQTVWADEGDIADPATIVRIASEAGLDGERLLQRAQTEESLVEKEVGLVREIDARRYFGAPVYVYRDEPFWGQDRLEMLDEVIKSGREALPLPENLD</sequence>
<dbReference type="Proteomes" id="UP000249363">
    <property type="component" value="Unassembled WGS sequence"/>
</dbReference>
<feature type="domain" description="DSBA-like thioredoxin" evidence="5">
    <location>
        <begin position="522"/>
        <end position="718"/>
    </location>
</feature>
<reference evidence="6 7" key="1">
    <citation type="journal article" date="2017" name="Biotechnol. Biofuels">
        <title>Differential beta-glucosidase expression as a function of carbon source availability in Talaromyces amestolkiae: a genomic and proteomic approach.</title>
        <authorList>
            <person name="de Eugenio L.I."/>
            <person name="Mendez-Liter J.A."/>
            <person name="Nieto-Dominguez M."/>
            <person name="Alonso L."/>
            <person name="Gil-Munoz J."/>
            <person name="Barriuso J."/>
            <person name="Prieto A."/>
            <person name="Martinez M.J."/>
        </authorList>
    </citation>
    <scope>NUCLEOTIDE SEQUENCE [LARGE SCALE GENOMIC DNA]</scope>
    <source>
        <strain evidence="6 7">CIB</strain>
    </source>
</reference>
<dbReference type="CDD" id="cd03022">
    <property type="entry name" value="DsbA_HCCA_Iso"/>
    <property type="match status" value="1"/>
</dbReference>
<dbReference type="GeneID" id="63797137"/>
<dbReference type="Pfam" id="PF00743">
    <property type="entry name" value="FMO-like"/>
    <property type="match status" value="2"/>
</dbReference>
<dbReference type="Gene3D" id="3.50.50.60">
    <property type="entry name" value="FAD/NAD(P)-binding domain"/>
    <property type="match status" value="2"/>
</dbReference>
<protein>
    <recommendedName>
        <fullName evidence="5">DSBA-like thioredoxin domain-containing protein</fullName>
    </recommendedName>
</protein>
<dbReference type="GO" id="GO:0050661">
    <property type="term" value="F:NADP binding"/>
    <property type="evidence" value="ECO:0007669"/>
    <property type="project" value="InterPro"/>
</dbReference>
<evidence type="ECO:0000256" key="2">
    <source>
        <dbReference type="ARBA" id="ARBA00022630"/>
    </source>
</evidence>
<dbReference type="EMBL" id="MIKG01000017">
    <property type="protein sequence ID" value="RAO71910.1"/>
    <property type="molecule type" value="Genomic_DNA"/>
</dbReference>
<dbReference type="SUPFAM" id="SSF52833">
    <property type="entry name" value="Thioredoxin-like"/>
    <property type="match status" value="1"/>
</dbReference>
<organism evidence="6 7">
    <name type="scientific">Talaromyces amestolkiae</name>
    <dbReference type="NCBI Taxonomy" id="1196081"/>
    <lineage>
        <taxon>Eukaryota</taxon>
        <taxon>Fungi</taxon>
        <taxon>Dikarya</taxon>
        <taxon>Ascomycota</taxon>
        <taxon>Pezizomycotina</taxon>
        <taxon>Eurotiomycetes</taxon>
        <taxon>Eurotiomycetidae</taxon>
        <taxon>Eurotiales</taxon>
        <taxon>Trichocomaceae</taxon>
        <taxon>Talaromyces</taxon>
        <taxon>Talaromyces sect. Talaromyces</taxon>
    </lineage>
</organism>
<dbReference type="InterPro" id="IPR050346">
    <property type="entry name" value="FMO-like"/>
</dbReference>
<comment type="similarity">
    <text evidence="1">Belongs to the FMO family.</text>
</comment>
<dbReference type="Pfam" id="PF01323">
    <property type="entry name" value="DSBA"/>
    <property type="match status" value="1"/>
</dbReference>
<evidence type="ECO:0000256" key="3">
    <source>
        <dbReference type="ARBA" id="ARBA00022827"/>
    </source>
</evidence>
<proteinExistence type="inferred from homology"/>
<evidence type="ECO:0000313" key="7">
    <source>
        <dbReference type="Proteomes" id="UP000249363"/>
    </source>
</evidence>
<dbReference type="GO" id="GO:0050660">
    <property type="term" value="F:flavin adenine dinucleotide binding"/>
    <property type="evidence" value="ECO:0007669"/>
    <property type="project" value="InterPro"/>
</dbReference>
<name>A0A364L7V3_TALAM</name>
<keyword evidence="4" id="KW-0560">Oxidoreductase</keyword>
<comment type="caution">
    <text evidence="6">The sequence shown here is derived from an EMBL/GenBank/DDBJ whole genome shotgun (WGS) entry which is preliminary data.</text>
</comment>
<evidence type="ECO:0000256" key="1">
    <source>
        <dbReference type="ARBA" id="ARBA00009183"/>
    </source>
</evidence>
<dbReference type="Gene3D" id="3.40.30.10">
    <property type="entry name" value="Glutaredoxin"/>
    <property type="match status" value="1"/>
</dbReference>
<evidence type="ECO:0000256" key="4">
    <source>
        <dbReference type="ARBA" id="ARBA00023002"/>
    </source>
</evidence>
<dbReference type="PRINTS" id="PR00419">
    <property type="entry name" value="ADXRDTASE"/>
</dbReference>
<dbReference type="GO" id="GO:0004499">
    <property type="term" value="F:N,N-dimethylaniline monooxygenase activity"/>
    <property type="evidence" value="ECO:0007669"/>
    <property type="project" value="InterPro"/>
</dbReference>
<evidence type="ECO:0000313" key="6">
    <source>
        <dbReference type="EMBL" id="RAO71910.1"/>
    </source>
</evidence>
<dbReference type="InterPro" id="IPR044087">
    <property type="entry name" value="NahD-like"/>
</dbReference>
<evidence type="ECO:0000259" key="5">
    <source>
        <dbReference type="Pfam" id="PF01323"/>
    </source>
</evidence>
<keyword evidence="3" id="KW-0274">FAD</keyword>
<dbReference type="InterPro" id="IPR036188">
    <property type="entry name" value="FAD/NAD-bd_sf"/>
</dbReference>
<dbReference type="InterPro" id="IPR036249">
    <property type="entry name" value="Thioredoxin-like_sf"/>
</dbReference>
<dbReference type="PANTHER" id="PTHR23023">
    <property type="entry name" value="DIMETHYLANILINE MONOOXYGENASE"/>
    <property type="match status" value="1"/>
</dbReference>
<dbReference type="RefSeq" id="XP_040736425.1">
    <property type="nucleotide sequence ID" value="XM_040880671.1"/>
</dbReference>
<gene>
    <name evidence="6" type="ORF">BHQ10_007922</name>
</gene>
<keyword evidence="2" id="KW-0285">Flavoprotein</keyword>